<feature type="transmembrane region" description="Helical" evidence="14">
    <location>
        <begin position="229"/>
        <end position="247"/>
    </location>
</feature>
<dbReference type="PANTHER" id="PTHR48085:SF5">
    <property type="entry name" value="CADMIUM_ZINC-TRANSPORTING ATPASE HMA4-RELATED"/>
    <property type="match status" value="1"/>
</dbReference>
<keyword evidence="6 14" id="KW-0812">Transmembrane</keyword>
<evidence type="ECO:0000256" key="9">
    <source>
        <dbReference type="ARBA" id="ARBA00022989"/>
    </source>
</evidence>
<dbReference type="SFLD" id="SFLDS00003">
    <property type="entry name" value="Haloacid_Dehalogenase"/>
    <property type="match status" value="1"/>
</dbReference>
<dbReference type="PANTHER" id="PTHR48085">
    <property type="entry name" value="CADMIUM/ZINC-TRANSPORTING ATPASE HMA2-RELATED"/>
    <property type="match status" value="1"/>
</dbReference>
<comment type="subcellular location">
    <subcellularLocation>
        <location evidence="14">Cell membrane</location>
    </subcellularLocation>
    <subcellularLocation>
        <location evidence="1">Membrane</location>
        <topology evidence="1">Multi-pass membrane protein</topology>
    </subcellularLocation>
</comment>
<dbReference type="InterPro" id="IPR059000">
    <property type="entry name" value="ATPase_P-type_domA"/>
</dbReference>
<keyword evidence="14" id="KW-1003">Cell membrane</keyword>
<organism evidence="16 17">
    <name type="scientific">Paenibacillus phoenicis</name>
    <dbReference type="NCBI Taxonomy" id="554117"/>
    <lineage>
        <taxon>Bacteria</taxon>
        <taxon>Bacillati</taxon>
        <taxon>Bacillota</taxon>
        <taxon>Bacilli</taxon>
        <taxon>Bacillales</taxon>
        <taxon>Paenibacillaceae</taxon>
        <taxon>Paenibacillus</taxon>
    </lineage>
</organism>
<dbReference type="CDD" id="cd02079">
    <property type="entry name" value="P-type_ATPase_HM"/>
    <property type="match status" value="1"/>
</dbReference>
<feature type="transmembrane region" description="Helical" evidence="14">
    <location>
        <begin position="593"/>
        <end position="611"/>
    </location>
</feature>
<dbReference type="InterPro" id="IPR051014">
    <property type="entry name" value="Cation_Transport_ATPase_IB"/>
</dbReference>
<evidence type="ECO:0000313" key="16">
    <source>
        <dbReference type="EMBL" id="MEA3571683.1"/>
    </source>
</evidence>
<comment type="caution">
    <text evidence="16">The sequence shown here is derived from an EMBL/GenBank/DDBJ whole genome shotgun (WGS) entry which is preliminary data.</text>
</comment>
<dbReference type="InterPro" id="IPR036412">
    <property type="entry name" value="HAD-like_sf"/>
</dbReference>
<evidence type="ECO:0000256" key="2">
    <source>
        <dbReference type="ARBA" id="ARBA00006024"/>
    </source>
</evidence>
<keyword evidence="17" id="KW-1185">Reference proteome</keyword>
<keyword evidence="4" id="KW-0104">Cadmium</keyword>
<dbReference type="Gene3D" id="2.70.150.10">
    <property type="entry name" value="Calcium-transporting ATPase, cytoplasmic transduction domain A"/>
    <property type="match status" value="1"/>
</dbReference>
<evidence type="ECO:0000259" key="15">
    <source>
        <dbReference type="Pfam" id="PF00122"/>
    </source>
</evidence>
<keyword evidence="10" id="KW-0406">Ion transport</keyword>
<dbReference type="EMBL" id="JAYERP010000001">
    <property type="protein sequence ID" value="MEA3571683.1"/>
    <property type="molecule type" value="Genomic_DNA"/>
</dbReference>
<evidence type="ECO:0000256" key="12">
    <source>
        <dbReference type="ARBA" id="ARBA00039103"/>
    </source>
</evidence>
<dbReference type="Proteomes" id="UP001292216">
    <property type="component" value="Unassembled WGS sequence"/>
</dbReference>
<name>A0ABU5PP26_9BACL</name>
<dbReference type="NCBIfam" id="TIGR01494">
    <property type="entry name" value="ATPase_P-type"/>
    <property type="match status" value="1"/>
</dbReference>
<sequence length="648" mass="69010">MAKPRKVAALLASGLLLALAGLFHLLGWEVARSAALLLASAISGWSIAVRAVRSLLIRVFSIELLVTIAMIGAIILGEYVEAAAVAFLFRLGAYLEAITLSKTRSALKALIDMAPAEAIVLRDGVQVKVLASEVVRGDRVLLSSGSKIAVDGQVASGQALVNEAAITGEPVPVAKQVHDHVFSGTTVDTGYLEVIAEQVGEDTTFAKIIELVEEAQESKAKTQKFLDKFASYYTPGMLLLAVLVFIVSRNPELALTFLVIACPGALVISVPVSMVAGLGNGAANGLLIKGGEVLENLARAEVVVFDKTGTLTEGRPTVVSVHTYGGVQERELLELTAALEAASEHPLGQAIVNAAKARNVEPAGRPKQVEVHKGCGIRGEVRGRTVRVGKREWLEQQGVAISKDVWGEAERQEKRGYTVVFAAADGMLIGVIAIADPVRAEAQEAIQGLKRKGVKRVVMLTGDNRHAAQQVADRLGIDQVHAGLLPADKVALIQEWQRQGRRVTMLGDGINDAPAIAAADIGLAMGGAGTDIAIETADAVIMADRLDKLVYARQLAKRTVRNMKQNVSFAIAVVVLLLAGVLTRHIYLASGMFIHEFSVILVILNALRLTWRGRGTRTNRNMRRNVDPKAMITTVSTAPGYPPDRGVS</sequence>
<reference evidence="16 17" key="1">
    <citation type="submission" date="2023-12" db="EMBL/GenBank/DDBJ databases">
        <title>Whole genome sequencing of Paenibacillus phoenicis isolated from the Phoenix Mars Lander spacecraft assembly facility.</title>
        <authorList>
            <person name="Garcia A."/>
            <person name="Venkateswaran K."/>
        </authorList>
    </citation>
    <scope>NUCLEOTIDE SEQUENCE [LARGE SCALE GENOMIC DNA]</scope>
    <source>
        <strain evidence="16 17">3PO2SA</strain>
    </source>
</reference>
<evidence type="ECO:0000256" key="7">
    <source>
        <dbReference type="ARBA" id="ARBA00022723"/>
    </source>
</evidence>
<dbReference type="InterPro" id="IPR001757">
    <property type="entry name" value="P_typ_ATPase"/>
</dbReference>
<keyword evidence="8" id="KW-1278">Translocase</keyword>
<feature type="transmembrane region" description="Helical" evidence="14">
    <location>
        <begin position="567"/>
        <end position="587"/>
    </location>
</feature>
<keyword evidence="3" id="KW-0813">Transport</keyword>
<protein>
    <recommendedName>
        <fullName evidence="12">Cd(2+)-exporting ATPase</fullName>
        <ecNumber evidence="12">7.2.2.21</ecNumber>
    </recommendedName>
</protein>
<dbReference type="SUPFAM" id="SSF56784">
    <property type="entry name" value="HAD-like"/>
    <property type="match status" value="1"/>
</dbReference>
<dbReference type="PRINTS" id="PR00941">
    <property type="entry name" value="CDATPASE"/>
</dbReference>
<dbReference type="SUPFAM" id="SSF81665">
    <property type="entry name" value="Calcium ATPase, transmembrane domain M"/>
    <property type="match status" value="1"/>
</dbReference>
<dbReference type="InterPro" id="IPR018303">
    <property type="entry name" value="ATPase_P-typ_P_site"/>
</dbReference>
<dbReference type="Gene3D" id="3.40.1110.10">
    <property type="entry name" value="Calcium-transporting ATPase, cytoplasmic domain N"/>
    <property type="match status" value="2"/>
</dbReference>
<dbReference type="PROSITE" id="PS00154">
    <property type="entry name" value="ATPASE_E1_E2"/>
    <property type="match status" value="1"/>
</dbReference>
<keyword evidence="7 14" id="KW-0479">Metal-binding</keyword>
<gene>
    <name evidence="16" type="ORF">U9M73_17180</name>
</gene>
<evidence type="ECO:0000256" key="14">
    <source>
        <dbReference type="RuleBase" id="RU362081"/>
    </source>
</evidence>
<dbReference type="SUPFAM" id="SSF81653">
    <property type="entry name" value="Calcium ATPase, transduction domain A"/>
    <property type="match status" value="1"/>
</dbReference>
<comment type="similarity">
    <text evidence="2 14">Belongs to the cation transport ATPase (P-type) (TC 3.A.3) family. Type IB subfamily.</text>
</comment>
<feature type="domain" description="P-type ATPase A" evidence="15">
    <location>
        <begin position="113"/>
        <end position="213"/>
    </location>
</feature>
<dbReference type="Gene3D" id="3.40.50.1000">
    <property type="entry name" value="HAD superfamily/HAD-like"/>
    <property type="match status" value="1"/>
</dbReference>
<dbReference type="NCBIfam" id="TIGR01525">
    <property type="entry name" value="ATPase-IB_hvy"/>
    <property type="match status" value="1"/>
</dbReference>
<evidence type="ECO:0000256" key="4">
    <source>
        <dbReference type="ARBA" id="ARBA00022539"/>
    </source>
</evidence>
<feature type="transmembrane region" description="Helical" evidence="14">
    <location>
        <begin position="55"/>
        <end position="76"/>
    </location>
</feature>
<dbReference type="NCBIfam" id="TIGR01511">
    <property type="entry name" value="ATPase-IB1_Cu"/>
    <property type="match status" value="1"/>
</dbReference>
<dbReference type="InterPro" id="IPR023298">
    <property type="entry name" value="ATPase_P-typ_TM_dom_sf"/>
</dbReference>
<evidence type="ECO:0000256" key="5">
    <source>
        <dbReference type="ARBA" id="ARBA00022553"/>
    </source>
</evidence>
<evidence type="ECO:0000256" key="8">
    <source>
        <dbReference type="ARBA" id="ARBA00022967"/>
    </source>
</evidence>
<feature type="transmembrane region" description="Helical" evidence="14">
    <location>
        <begin position="253"/>
        <end position="279"/>
    </location>
</feature>
<dbReference type="InterPro" id="IPR023214">
    <property type="entry name" value="HAD_sf"/>
</dbReference>
<evidence type="ECO:0000256" key="3">
    <source>
        <dbReference type="ARBA" id="ARBA00022448"/>
    </source>
</evidence>
<evidence type="ECO:0000256" key="1">
    <source>
        <dbReference type="ARBA" id="ARBA00004141"/>
    </source>
</evidence>
<evidence type="ECO:0000256" key="6">
    <source>
        <dbReference type="ARBA" id="ARBA00022692"/>
    </source>
</evidence>
<keyword evidence="14" id="KW-0067">ATP-binding</keyword>
<evidence type="ECO:0000256" key="11">
    <source>
        <dbReference type="ARBA" id="ARBA00023136"/>
    </source>
</evidence>
<evidence type="ECO:0000256" key="10">
    <source>
        <dbReference type="ARBA" id="ARBA00023065"/>
    </source>
</evidence>
<dbReference type="Pfam" id="PF00702">
    <property type="entry name" value="Hydrolase"/>
    <property type="match status" value="1"/>
</dbReference>
<dbReference type="InterPro" id="IPR027256">
    <property type="entry name" value="P-typ_ATPase_IB"/>
</dbReference>
<evidence type="ECO:0000256" key="13">
    <source>
        <dbReference type="ARBA" id="ARBA00049338"/>
    </source>
</evidence>
<dbReference type="InterPro" id="IPR044492">
    <property type="entry name" value="P_typ_ATPase_HD_dom"/>
</dbReference>
<comment type="catalytic activity">
    <reaction evidence="13">
        <text>Cd(2+)(in) + ATP + H2O = Cd(2+)(out) + ADP + phosphate + H(+)</text>
        <dbReference type="Rhea" id="RHEA:12132"/>
        <dbReference type="ChEBI" id="CHEBI:15377"/>
        <dbReference type="ChEBI" id="CHEBI:15378"/>
        <dbReference type="ChEBI" id="CHEBI:30616"/>
        <dbReference type="ChEBI" id="CHEBI:43474"/>
        <dbReference type="ChEBI" id="CHEBI:48775"/>
        <dbReference type="ChEBI" id="CHEBI:456216"/>
        <dbReference type="EC" id="7.2.2.21"/>
    </reaction>
</comment>
<keyword evidence="14" id="KW-0547">Nucleotide-binding</keyword>
<keyword evidence="11 14" id="KW-0472">Membrane</keyword>
<keyword evidence="9 14" id="KW-1133">Transmembrane helix</keyword>
<dbReference type="InterPro" id="IPR023299">
    <property type="entry name" value="ATPase_P-typ_cyto_dom_N"/>
</dbReference>
<dbReference type="SFLD" id="SFLDF00027">
    <property type="entry name" value="p-type_atpase"/>
    <property type="match status" value="1"/>
</dbReference>
<proteinExistence type="inferred from homology"/>
<accession>A0ABU5PP26</accession>
<feature type="transmembrane region" description="Helical" evidence="14">
    <location>
        <begin position="82"/>
        <end position="100"/>
    </location>
</feature>
<feature type="transmembrane region" description="Helical" evidence="14">
    <location>
        <begin position="30"/>
        <end position="48"/>
    </location>
</feature>
<dbReference type="PROSITE" id="PS01229">
    <property type="entry name" value="COF_2"/>
    <property type="match status" value="1"/>
</dbReference>
<dbReference type="Pfam" id="PF00122">
    <property type="entry name" value="E1-E2_ATPase"/>
    <property type="match status" value="1"/>
</dbReference>
<evidence type="ECO:0000313" key="17">
    <source>
        <dbReference type="Proteomes" id="UP001292216"/>
    </source>
</evidence>
<keyword evidence="5" id="KW-0597">Phosphoprotein</keyword>
<dbReference type="RefSeq" id="WP_323078241.1">
    <property type="nucleotide sequence ID" value="NZ_CBCSKM010000009.1"/>
</dbReference>
<dbReference type="EC" id="7.2.2.21" evidence="12"/>
<dbReference type="SFLD" id="SFLDG00002">
    <property type="entry name" value="C1.7:_P-type_atpase_like"/>
    <property type="match status" value="1"/>
</dbReference>
<dbReference type="InterPro" id="IPR008250">
    <property type="entry name" value="ATPase_P-typ_transduc_dom_A_sf"/>
</dbReference>
<dbReference type="PRINTS" id="PR00119">
    <property type="entry name" value="CATATPASE"/>
</dbReference>